<dbReference type="InterPro" id="IPR001841">
    <property type="entry name" value="Znf_RING"/>
</dbReference>
<dbReference type="Proteomes" id="UP001165740">
    <property type="component" value="Chromosome 4"/>
</dbReference>
<dbReference type="PROSITE" id="PS01282">
    <property type="entry name" value="BIR_REPEAT_1"/>
    <property type="match status" value="1"/>
</dbReference>
<dbReference type="SUPFAM" id="SSF57924">
    <property type="entry name" value="Inhibitor of apoptosis (IAP) repeat"/>
    <property type="match status" value="2"/>
</dbReference>
<evidence type="ECO:0000256" key="4">
    <source>
        <dbReference type="ARBA" id="ARBA00022771"/>
    </source>
</evidence>
<reference evidence="10" key="1">
    <citation type="submission" date="2025-08" db="UniProtKB">
        <authorList>
            <consortium name="RefSeq"/>
        </authorList>
    </citation>
    <scope>IDENTIFICATION</scope>
</reference>
<feature type="domain" description="RING-type" evidence="8">
    <location>
        <begin position="466"/>
        <end position="501"/>
    </location>
</feature>
<feature type="compositionally biased region" description="Polar residues" evidence="7">
    <location>
        <begin position="189"/>
        <end position="202"/>
    </location>
</feature>
<keyword evidence="5" id="KW-0862">Zinc</keyword>
<dbReference type="GO" id="GO:0043066">
    <property type="term" value="P:negative regulation of apoptotic process"/>
    <property type="evidence" value="ECO:0007669"/>
    <property type="project" value="TreeGrafter"/>
</dbReference>
<dbReference type="PANTHER" id="PTHR10044:SF139">
    <property type="entry name" value="DEATH-ASSOCIATED INHIBITOR OF APOPTOSIS 2"/>
    <property type="match status" value="1"/>
</dbReference>
<keyword evidence="4 6" id="KW-0863">Zinc-finger</keyword>
<dbReference type="PANTHER" id="PTHR10044">
    <property type="entry name" value="INHIBITOR OF APOPTOSIS"/>
    <property type="match status" value="1"/>
</dbReference>
<feature type="region of interest" description="Disordered" evidence="7">
    <location>
        <begin position="189"/>
        <end position="225"/>
    </location>
</feature>
<dbReference type="Pfam" id="PF13920">
    <property type="entry name" value="zf-C3HC4_3"/>
    <property type="match status" value="1"/>
</dbReference>
<comment type="similarity">
    <text evidence="1">Belongs to the IAP family.</text>
</comment>
<dbReference type="CDD" id="cd16713">
    <property type="entry name" value="RING-HC_BIRC2_3_7"/>
    <property type="match status" value="1"/>
</dbReference>
<dbReference type="RefSeq" id="XP_055882206.1">
    <property type="nucleotide sequence ID" value="XM_056026231.1"/>
</dbReference>
<evidence type="ECO:0000259" key="8">
    <source>
        <dbReference type="PROSITE" id="PS50089"/>
    </source>
</evidence>
<gene>
    <name evidence="10" type="primary">LOC106061680</name>
</gene>
<dbReference type="FunFam" id="3.30.40.10:FF:000184">
    <property type="entry name" value="Baculoviral IAP repeat containing 2"/>
    <property type="match status" value="1"/>
</dbReference>
<keyword evidence="9" id="KW-1185">Reference proteome</keyword>
<keyword evidence="2" id="KW-0053">Apoptosis</keyword>
<dbReference type="GO" id="GO:0043027">
    <property type="term" value="F:cysteine-type endopeptidase inhibitor activity involved in apoptotic process"/>
    <property type="evidence" value="ECO:0007669"/>
    <property type="project" value="TreeGrafter"/>
</dbReference>
<dbReference type="SMART" id="SM00238">
    <property type="entry name" value="BIR"/>
    <property type="match status" value="2"/>
</dbReference>
<feature type="compositionally biased region" description="Polar residues" evidence="7">
    <location>
        <begin position="213"/>
        <end position="222"/>
    </location>
</feature>
<evidence type="ECO:0000256" key="3">
    <source>
        <dbReference type="ARBA" id="ARBA00022723"/>
    </source>
</evidence>
<dbReference type="GO" id="GO:0006915">
    <property type="term" value="P:apoptotic process"/>
    <property type="evidence" value="ECO:0007669"/>
    <property type="project" value="UniProtKB-KW"/>
</dbReference>
<evidence type="ECO:0000313" key="10">
    <source>
        <dbReference type="RefSeq" id="XP_055882206.1"/>
    </source>
</evidence>
<dbReference type="InterPro" id="IPR050784">
    <property type="entry name" value="IAP"/>
</dbReference>
<dbReference type="GO" id="GO:0005634">
    <property type="term" value="C:nucleus"/>
    <property type="evidence" value="ECO:0007669"/>
    <property type="project" value="TreeGrafter"/>
</dbReference>
<dbReference type="Gene3D" id="3.30.40.10">
    <property type="entry name" value="Zinc/RING finger domain, C3HC4 (zinc finger)"/>
    <property type="match status" value="1"/>
</dbReference>
<dbReference type="PROSITE" id="PS50089">
    <property type="entry name" value="ZF_RING_2"/>
    <property type="match status" value="1"/>
</dbReference>
<dbReference type="GO" id="GO:0008270">
    <property type="term" value="F:zinc ion binding"/>
    <property type="evidence" value="ECO:0007669"/>
    <property type="project" value="UniProtKB-KW"/>
</dbReference>
<accession>A0A9W3A4K1</accession>
<keyword evidence="3" id="KW-0479">Metal-binding</keyword>
<proteinExistence type="inferred from homology"/>
<dbReference type="CDD" id="cd00022">
    <property type="entry name" value="BIR"/>
    <property type="match status" value="2"/>
</dbReference>
<name>A0A9W3A4K1_BIOGL</name>
<evidence type="ECO:0000256" key="5">
    <source>
        <dbReference type="ARBA" id="ARBA00022833"/>
    </source>
</evidence>
<feature type="region of interest" description="Disordered" evidence="7">
    <location>
        <begin position="123"/>
        <end position="155"/>
    </location>
</feature>
<dbReference type="InterPro" id="IPR013083">
    <property type="entry name" value="Znf_RING/FYVE/PHD"/>
</dbReference>
<evidence type="ECO:0000256" key="6">
    <source>
        <dbReference type="PROSITE-ProRule" id="PRU00175"/>
    </source>
</evidence>
<dbReference type="InterPro" id="IPR001370">
    <property type="entry name" value="BIR_rpt"/>
</dbReference>
<dbReference type="GO" id="GO:0031398">
    <property type="term" value="P:positive regulation of protein ubiquitination"/>
    <property type="evidence" value="ECO:0007669"/>
    <property type="project" value="TreeGrafter"/>
</dbReference>
<dbReference type="GO" id="GO:0061630">
    <property type="term" value="F:ubiquitin protein ligase activity"/>
    <property type="evidence" value="ECO:0007669"/>
    <property type="project" value="TreeGrafter"/>
</dbReference>
<protein>
    <submittedName>
        <fullName evidence="10">Death-associated inhibitor of apoptosis 2-like</fullName>
    </submittedName>
</protein>
<dbReference type="GO" id="GO:0005737">
    <property type="term" value="C:cytoplasm"/>
    <property type="evidence" value="ECO:0007669"/>
    <property type="project" value="TreeGrafter"/>
</dbReference>
<dbReference type="FunFam" id="1.10.1170.10:FF:000002">
    <property type="entry name" value="Baculoviral IAP repeat containing 7"/>
    <property type="match status" value="1"/>
</dbReference>
<evidence type="ECO:0000256" key="2">
    <source>
        <dbReference type="ARBA" id="ARBA00022703"/>
    </source>
</evidence>
<evidence type="ECO:0000313" key="9">
    <source>
        <dbReference type="Proteomes" id="UP001165740"/>
    </source>
</evidence>
<sequence>MQSSPFHKEKNRLRTFANYPYSAIKSALVLAQSGFVYTGNGQEVTCVFCQAVKKSWRCDEDVEEVHRTLSPSCPLVTGQHCGNIPLTRTSSTSFSEILNEQLRSSQDHQVSANTNLSQQIETHSGAARLGNRESSTSTGVQNIQEPNGGFTANQDITSNSINVVDETSNGTVQNQVGPNQEVSAAPTFNAVSQSNSARQTVEASPHQHDRNQHTNSNANGPTYSELGIITDRPKRVEYALKSERLKTYSTWPRGHRLQPSDLADAGFYFAGYGDCARCFYCGGGLRNWDDEDDVWVEHARWFPKCSFIRQRMGQVFVDTVQEMHKTFDKVVFLNIGPIDLYQRIFFNSIKQVSFDAVTNKMGIERLAAYPLDRGEETLRRDPAVRAVSELGIPQNFVIEMAKCIKAEDSNLSADKILAKINAEKKEVAESPVENRLQNVSPAFANEIEIIRRLKENNNILRQQTTCKICMDREVDIVFLPCGHLVSCTECAVAMKDCPVCRAHVKGTVRAFMS</sequence>
<dbReference type="AlphaFoldDB" id="A0A9W3A4K1"/>
<dbReference type="Pfam" id="PF00653">
    <property type="entry name" value="BIR"/>
    <property type="match status" value="2"/>
</dbReference>
<dbReference type="SMART" id="SM00184">
    <property type="entry name" value="RING"/>
    <property type="match status" value="1"/>
</dbReference>
<dbReference type="Gene3D" id="1.10.1170.10">
    <property type="entry name" value="Inhibitor Of Apoptosis Protein (2mihbC-IAP-1), Chain A"/>
    <property type="match status" value="2"/>
</dbReference>
<feature type="compositionally biased region" description="Polar residues" evidence="7">
    <location>
        <begin position="132"/>
        <end position="155"/>
    </location>
</feature>
<dbReference type="PROSITE" id="PS50143">
    <property type="entry name" value="BIR_REPEAT_2"/>
    <property type="match status" value="2"/>
</dbReference>
<evidence type="ECO:0000256" key="7">
    <source>
        <dbReference type="SAM" id="MobiDB-lite"/>
    </source>
</evidence>
<organism evidence="9 10">
    <name type="scientific">Biomphalaria glabrata</name>
    <name type="common">Bloodfluke planorb</name>
    <name type="synonym">Freshwater snail</name>
    <dbReference type="NCBI Taxonomy" id="6526"/>
    <lineage>
        <taxon>Eukaryota</taxon>
        <taxon>Metazoa</taxon>
        <taxon>Spiralia</taxon>
        <taxon>Lophotrochozoa</taxon>
        <taxon>Mollusca</taxon>
        <taxon>Gastropoda</taxon>
        <taxon>Heterobranchia</taxon>
        <taxon>Euthyneura</taxon>
        <taxon>Panpulmonata</taxon>
        <taxon>Hygrophila</taxon>
        <taxon>Lymnaeoidea</taxon>
        <taxon>Planorbidae</taxon>
        <taxon>Biomphalaria</taxon>
    </lineage>
</organism>
<evidence type="ECO:0000256" key="1">
    <source>
        <dbReference type="ARBA" id="ARBA00006672"/>
    </source>
</evidence>
<dbReference type="GeneID" id="106061680"/>
<dbReference type="OrthoDB" id="297881at2759"/>
<dbReference type="GO" id="GO:0051726">
    <property type="term" value="P:regulation of cell cycle"/>
    <property type="evidence" value="ECO:0007669"/>
    <property type="project" value="TreeGrafter"/>
</dbReference>